<dbReference type="SMART" id="SM00567">
    <property type="entry name" value="EZ_HEAT"/>
    <property type="match status" value="2"/>
</dbReference>
<dbReference type="InterPro" id="IPR004155">
    <property type="entry name" value="PBS_lyase_HEAT"/>
</dbReference>
<feature type="signal peptide" evidence="1">
    <location>
        <begin position="1"/>
        <end position="20"/>
    </location>
</feature>
<evidence type="ECO:0000313" key="2">
    <source>
        <dbReference type="EMBL" id="QQO08181.1"/>
    </source>
</evidence>
<dbReference type="EMBL" id="CP067089">
    <property type="protein sequence ID" value="QQO08181.1"/>
    <property type="molecule type" value="Genomic_DNA"/>
</dbReference>
<keyword evidence="3" id="KW-1185">Reference proteome</keyword>
<sequence length="458" mass="50364">MKKRIFLCLAAAVFIQFLPAEEKTAPVSLEDQRRETLRYGTENEIIDLIQALKNENADYLDGELASVIETTKNGKILSGVFTFFADREKPGLEKRAMAAVEYWDEETNDSVIAAIDYLGKVKAEEATDPLIDIINSNESRFMNNAFRALGRIGSASKDESDFIADYLIDFYDQKNPTDENMREIIVALGELGNRKGTAFLAEIAGNNDERATRRMAALGALSKIGDSEGLPAVIKSLQSSDPNVRAAAVAALGPFAGDEVETAILEAFRDSYYRTRIGAAQAASERKMTAAVPYLKYRAERDDVPAVKDEAIKALGAINTSETSEILSTLFFNRKNSDRVRLVAGEMLIKNDPDAFAERFIAELDEAKTKNQTPLYNGLSRIIAQAETKKVEDLALRFLTAGGVVEKSYAIDMAVKNKLTSLGNQIKELTDPKNGSLSRKARDALDKLGIPYSDAEPD</sequence>
<proteinExistence type="predicted"/>
<protein>
    <submittedName>
        <fullName evidence="2">HEAT repeat domain-containing protein</fullName>
    </submittedName>
</protein>
<dbReference type="Pfam" id="PF13646">
    <property type="entry name" value="HEAT_2"/>
    <property type="match status" value="2"/>
</dbReference>
<dbReference type="KEGG" id="bhc:JFL75_14735"/>
<accession>A0A7T8B9C1</accession>
<gene>
    <name evidence="2" type="ORF">JFL75_14735</name>
</gene>
<dbReference type="PANTHER" id="PTHR12697:SF5">
    <property type="entry name" value="DEOXYHYPUSINE HYDROXYLASE"/>
    <property type="match status" value="1"/>
</dbReference>
<dbReference type="AlphaFoldDB" id="A0A7T8B9C1"/>
<keyword evidence="1" id="KW-0732">Signal</keyword>
<dbReference type="Proteomes" id="UP000595917">
    <property type="component" value="Chromosome"/>
</dbReference>
<dbReference type="GO" id="GO:0016491">
    <property type="term" value="F:oxidoreductase activity"/>
    <property type="evidence" value="ECO:0007669"/>
    <property type="project" value="TreeGrafter"/>
</dbReference>
<evidence type="ECO:0000313" key="3">
    <source>
        <dbReference type="Proteomes" id="UP000595917"/>
    </source>
</evidence>
<evidence type="ECO:0000256" key="1">
    <source>
        <dbReference type="SAM" id="SignalP"/>
    </source>
</evidence>
<dbReference type="Gene3D" id="1.25.10.10">
    <property type="entry name" value="Leucine-rich Repeat Variant"/>
    <property type="match status" value="2"/>
</dbReference>
<feature type="chain" id="PRO_5030994372" evidence="1">
    <location>
        <begin position="21"/>
        <end position="458"/>
    </location>
</feature>
<dbReference type="InterPro" id="IPR011989">
    <property type="entry name" value="ARM-like"/>
</dbReference>
<name>A0A7T8B9C1_9SPIR</name>
<dbReference type="RefSeq" id="WP_215625487.1">
    <property type="nucleotide sequence ID" value="NZ_CP067089.2"/>
</dbReference>
<reference evidence="2" key="1">
    <citation type="submission" date="2021-01" db="EMBL/GenBank/DDBJ databases">
        <title>Description of Breznakiella homolactica.</title>
        <authorList>
            <person name="Song Y."/>
            <person name="Brune A."/>
        </authorList>
    </citation>
    <scope>NUCLEOTIDE SEQUENCE</scope>
    <source>
        <strain evidence="2">RmG30</strain>
    </source>
</reference>
<dbReference type="InterPro" id="IPR016024">
    <property type="entry name" value="ARM-type_fold"/>
</dbReference>
<dbReference type="SUPFAM" id="SSF48371">
    <property type="entry name" value="ARM repeat"/>
    <property type="match status" value="1"/>
</dbReference>
<dbReference type="PANTHER" id="PTHR12697">
    <property type="entry name" value="PBS LYASE HEAT-LIKE PROTEIN"/>
    <property type="match status" value="1"/>
</dbReference>
<organism evidence="2 3">
    <name type="scientific">Breznakiella homolactica</name>
    <dbReference type="NCBI Taxonomy" id="2798577"/>
    <lineage>
        <taxon>Bacteria</taxon>
        <taxon>Pseudomonadati</taxon>
        <taxon>Spirochaetota</taxon>
        <taxon>Spirochaetia</taxon>
        <taxon>Spirochaetales</taxon>
        <taxon>Breznakiellaceae</taxon>
        <taxon>Breznakiella</taxon>
    </lineage>
</organism>